<feature type="domain" description="Guanylate cyclase" evidence="20">
    <location>
        <begin position="696"/>
        <end position="828"/>
    </location>
</feature>
<keyword evidence="9" id="KW-0418">Kinase</keyword>
<feature type="coiled-coil region" evidence="17">
    <location>
        <begin position="644"/>
        <end position="671"/>
    </location>
</feature>
<evidence type="ECO:0000259" key="19">
    <source>
        <dbReference type="PROSITE" id="PS50112"/>
    </source>
</evidence>
<dbReference type="SMART" id="SM00044">
    <property type="entry name" value="CYCc"/>
    <property type="match status" value="1"/>
</dbReference>
<keyword evidence="11" id="KW-1133">Transmembrane helix</keyword>
<dbReference type="GO" id="GO:0035556">
    <property type="term" value="P:intracellular signal transduction"/>
    <property type="evidence" value="ECO:0007669"/>
    <property type="project" value="InterPro"/>
</dbReference>
<evidence type="ECO:0000256" key="6">
    <source>
        <dbReference type="ARBA" id="ARBA00022692"/>
    </source>
</evidence>
<dbReference type="NCBIfam" id="TIGR00229">
    <property type="entry name" value="sensory_box"/>
    <property type="match status" value="1"/>
</dbReference>
<evidence type="ECO:0000256" key="5">
    <source>
        <dbReference type="ARBA" id="ARBA00022679"/>
    </source>
</evidence>
<keyword evidence="7" id="KW-0732">Signal</keyword>
<feature type="compositionally biased region" description="Basic and acidic residues" evidence="18">
    <location>
        <begin position="319"/>
        <end position="337"/>
    </location>
</feature>
<dbReference type="InterPro" id="IPR000014">
    <property type="entry name" value="PAS"/>
</dbReference>
<dbReference type="PROSITE" id="PS50112">
    <property type="entry name" value="PAS"/>
    <property type="match status" value="1"/>
</dbReference>
<keyword evidence="13" id="KW-0325">Glycoprotein</keyword>
<feature type="region of interest" description="Disordered" evidence="18">
    <location>
        <begin position="314"/>
        <end position="430"/>
    </location>
</feature>
<dbReference type="FunFam" id="3.30.70.1230:FF:000050">
    <property type="entry name" value="Guanylate cyclase"/>
    <property type="match status" value="1"/>
</dbReference>
<dbReference type="InterPro" id="IPR001054">
    <property type="entry name" value="A/G_cyclase"/>
</dbReference>
<comment type="caution">
    <text evidence="21">The sequence shown here is derived from an EMBL/GenBank/DDBJ whole genome shotgun (WGS) entry which is preliminary data.</text>
</comment>
<dbReference type="SMART" id="SM00091">
    <property type="entry name" value="PAS"/>
    <property type="match status" value="1"/>
</dbReference>
<dbReference type="GO" id="GO:0016301">
    <property type="term" value="F:kinase activity"/>
    <property type="evidence" value="ECO:0007669"/>
    <property type="project" value="UniProtKB-KW"/>
</dbReference>
<evidence type="ECO:0000256" key="10">
    <source>
        <dbReference type="ARBA" id="ARBA00022840"/>
    </source>
</evidence>
<dbReference type="PROSITE" id="PS00452">
    <property type="entry name" value="GUANYLATE_CYCLASE_1"/>
    <property type="match status" value="1"/>
</dbReference>
<organism evidence="21 22">
    <name type="scientific">Rhizophlyctis rosea</name>
    <dbReference type="NCBI Taxonomy" id="64517"/>
    <lineage>
        <taxon>Eukaryota</taxon>
        <taxon>Fungi</taxon>
        <taxon>Fungi incertae sedis</taxon>
        <taxon>Chytridiomycota</taxon>
        <taxon>Chytridiomycota incertae sedis</taxon>
        <taxon>Chytridiomycetes</taxon>
        <taxon>Rhizophlyctidales</taxon>
        <taxon>Rhizophlyctidaceae</taxon>
        <taxon>Rhizophlyctis</taxon>
    </lineage>
</organism>
<dbReference type="InterPro" id="IPR035965">
    <property type="entry name" value="PAS-like_dom_sf"/>
</dbReference>
<dbReference type="FunFam" id="3.30.450.20:FF:000060">
    <property type="entry name" value="Sensor protein FixL"/>
    <property type="match status" value="1"/>
</dbReference>
<evidence type="ECO:0000256" key="8">
    <source>
        <dbReference type="ARBA" id="ARBA00022741"/>
    </source>
</evidence>
<dbReference type="SUPFAM" id="SSF55785">
    <property type="entry name" value="PYP-like sensor domain (PAS domain)"/>
    <property type="match status" value="1"/>
</dbReference>
<evidence type="ECO:0000256" key="17">
    <source>
        <dbReference type="SAM" id="Coils"/>
    </source>
</evidence>
<dbReference type="GO" id="GO:0005886">
    <property type="term" value="C:plasma membrane"/>
    <property type="evidence" value="ECO:0007669"/>
    <property type="project" value="UniProtKB-SubCell"/>
</dbReference>
<feature type="coiled-coil region" evidence="17">
    <location>
        <begin position="163"/>
        <end position="238"/>
    </location>
</feature>
<accession>A0AAD5X455</accession>
<reference evidence="21" key="1">
    <citation type="submission" date="2020-05" db="EMBL/GenBank/DDBJ databases">
        <title>Phylogenomic resolution of chytrid fungi.</title>
        <authorList>
            <person name="Stajich J.E."/>
            <person name="Amses K."/>
            <person name="Simmons R."/>
            <person name="Seto K."/>
            <person name="Myers J."/>
            <person name="Bonds A."/>
            <person name="Quandt C.A."/>
            <person name="Barry K."/>
            <person name="Liu P."/>
            <person name="Grigoriev I."/>
            <person name="Longcore J.E."/>
            <person name="James T.Y."/>
        </authorList>
    </citation>
    <scope>NUCLEOTIDE SEQUENCE</scope>
    <source>
        <strain evidence="21">JEL0318</strain>
    </source>
</reference>
<dbReference type="AlphaFoldDB" id="A0AAD5X455"/>
<feature type="compositionally biased region" description="Low complexity" evidence="18">
    <location>
        <begin position="417"/>
        <end position="426"/>
    </location>
</feature>
<keyword evidence="14 16" id="KW-0456">Lyase</keyword>
<dbReference type="GO" id="GO:0007168">
    <property type="term" value="P:receptor guanylyl cyclase signaling pathway"/>
    <property type="evidence" value="ECO:0007669"/>
    <property type="project" value="TreeGrafter"/>
</dbReference>
<dbReference type="InterPro" id="IPR050401">
    <property type="entry name" value="Cyclic_nucleotide_synthase"/>
</dbReference>
<dbReference type="Proteomes" id="UP001212841">
    <property type="component" value="Unassembled WGS sequence"/>
</dbReference>
<evidence type="ECO:0000256" key="7">
    <source>
        <dbReference type="ARBA" id="ARBA00022729"/>
    </source>
</evidence>
<evidence type="ECO:0000256" key="2">
    <source>
        <dbReference type="ARBA" id="ARBA00004479"/>
    </source>
</evidence>
<keyword evidence="12" id="KW-0472">Membrane</keyword>
<evidence type="ECO:0000256" key="14">
    <source>
        <dbReference type="ARBA" id="ARBA00023239"/>
    </source>
</evidence>
<name>A0AAD5X455_9FUNG</name>
<evidence type="ECO:0000256" key="15">
    <source>
        <dbReference type="ARBA" id="ARBA00023293"/>
    </source>
</evidence>
<evidence type="ECO:0000256" key="18">
    <source>
        <dbReference type="SAM" id="MobiDB-lite"/>
    </source>
</evidence>
<dbReference type="GO" id="GO:0005524">
    <property type="term" value="F:ATP binding"/>
    <property type="evidence" value="ECO:0007669"/>
    <property type="project" value="UniProtKB-KW"/>
</dbReference>
<dbReference type="SUPFAM" id="SSF55073">
    <property type="entry name" value="Nucleotide cyclase"/>
    <property type="match status" value="1"/>
</dbReference>
<dbReference type="PANTHER" id="PTHR11920:SF335">
    <property type="entry name" value="GUANYLATE CYCLASE"/>
    <property type="match status" value="1"/>
</dbReference>
<dbReference type="InterPro" id="IPR018297">
    <property type="entry name" value="A/G_cyclase_CS"/>
</dbReference>
<dbReference type="Pfam" id="PF00211">
    <property type="entry name" value="Guanylate_cyc"/>
    <property type="match status" value="1"/>
</dbReference>
<keyword evidence="4" id="KW-1003">Cell membrane</keyword>
<evidence type="ECO:0000256" key="12">
    <source>
        <dbReference type="ARBA" id="ARBA00023136"/>
    </source>
</evidence>
<evidence type="ECO:0000256" key="3">
    <source>
        <dbReference type="ARBA" id="ARBA00012202"/>
    </source>
</evidence>
<evidence type="ECO:0000256" key="9">
    <source>
        <dbReference type="ARBA" id="ARBA00022777"/>
    </source>
</evidence>
<dbReference type="GO" id="GO:0004016">
    <property type="term" value="F:adenylate cyclase activity"/>
    <property type="evidence" value="ECO:0007669"/>
    <property type="project" value="TreeGrafter"/>
</dbReference>
<dbReference type="PANTHER" id="PTHR11920">
    <property type="entry name" value="GUANYLYL CYCLASE"/>
    <property type="match status" value="1"/>
</dbReference>
<dbReference type="InterPro" id="IPR011645">
    <property type="entry name" value="HNOB_dom_associated"/>
</dbReference>
<dbReference type="Pfam" id="PF13426">
    <property type="entry name" value="PAS_9"/>
    <property type="match status" value="1"/>
</dbReference>
<feature type="compositionally biased region" description="Low complexity" evidence="18">
    <location>
        <begin position="374"/>
        <end position="395"/>
    </location>
</feature>
<evidence type="ECO:0000256" key="11">
    <source>
        <dbReference type="ARBA" id="ARBA00022989"/>
    </source>
</evidence>
<dbReference type="GO" id="GO:0004383">
    <property type="term" value="F:guanylate cyclase activity"/>
    <property type="evidence" value="ECO:0007669"/>
    <property type="project" value="UniProtKB-EC"/>
</dbReference>
<dbReference type="PROSITE" id="PS50125">
    <property type="entry name" value="GUANYLATE_CYCLASE_2"/>
    <property type="match status" value="1"/>
</dbReference>
<keyword evidence="22" id="KW-1185">Reference proteome</keyword>
<keyword evidence="17" id="KW-0175">Coiled coil</keyword>
<protein>
    <recommendedName>
        <fullName evidence="3">guanylate cyclase</fullName>
        <ecNumber evidence="3">4.6.1.2</ecNumber>
    </recommendedName>
</protein>
<proteinExistence type="inferred from homology"/>
<evidence type="ECO:0000313" key="22">
    <source>
        <dbReference type="Proteomes" id="UP001212841"/>
    </source>
</evidence>
<gene>
    <name evidence="21" type="ORF">HK097_009080</name>
</gene>
<evidence type="ECO:0000256" key="4">
    <source>
        <dbReference type="ARBA" id="ARBA00022475"/>
    </source>
</evidence>
<evidence type="ECO:0000259" key="20">
    <source>
        <dbReference type="PROSITE" id="PS50125"/>
    </source>
</evidence>
<evidence type="ECO:0000256" key="1">
    <source>
        <dbReference type="ARBA" id="ARBA00004236"/>
    </source>
</evidence>
<feature type="domain" description="PAS" evidence="19">
    <location>
        <begin position="515"/>
        <end position="585"/>
    </location>
</feature>
<dbReference type="InterPro" id="IPR029787">
    <property type="entry name" value="Nucleotide_cyclase"/>
</dbReference>
<keyword evidence="5" id="KW-0808">Transferase</keyword>
<keyword evidence="10" id="KW-0067">ATP-binding</keyword>
<dbReference type="Gene3D" id="6.10.250.780">
    <property type="match status" value="1"/>
</dbReference>
<dbReference type="GO" id="GO:0001653">
    <property type="term" value="F:peptide receptor activity"/>
    <property type="evidence" value="ECO:0007669"/>
    <property type="project" value="TreeGrafter"/>
</dbReference>
<comment type="similarity">
    <text evidence="16">Belongs to the adenylyl cyclase class-4/guanylyl cyclase family.</text>
</comment>
<dbReference type="CDD" id="cd00130">
    <property type="entry name" value="PAS"/>
    <property type="match status" value="1"/>
</dbReference>
<comment type="subcellular location">
    <subcellularLocation>
        <location evidence="1">Cell membrane</location>
    </subcellularLocation>
    <subcellularLocation>
        <location evidence="2">Membrane</location>
        <topology evidence="2">Single-pass type I membrane protein</topology>
    </subcellularLocation>
</comment>
<dbReference type="Pfam" id="PF07701">
    <property type="entry name" value="HNOBA"/>
    <property type="match status" value="1"/>
</dbReference>
<keyword evidence="15" id="KW-0141">cGMP biosynthesis</keyword>
<dbReference type="Gene3D" id="3.30.70.1230">
    <property type="entry name" value="Nucleotide cyclase"/>
    <property type="match status" value="1"/>
</dbReference>
<dbReference type="Gene3D" id="3.30.450.20">
    <property type="entry name" value="PAS domain"/>
    <property type="match status" value="1"/>
</dbReference>
<keyword evidence="8" id="KW-0547">Nucleotide-binding</keyword>
<evidence type="ECO:0000313" key="21">
    <source>
        <dbReference type="EMBL" id="KAJ3049938.1"/>
    </source>
</evidence>
<evidence type="ECO:0000256" key="13">
    <source>
        <dbReference type="ARBA" id="ARBA00023180"/>
    </source>
</evidence>
<dbReference type="EMBL" id="JADGJD010000574">
    <property type="protein sequence ID" value="KAJ3049938.1"/>
    <property type="molecule type" value="Genomic_DNA"/>
</dbReference>
<sequence length="879" mass="98664">MSMPTTPVGGSFPVPAVPAGTMVATPPADSDVERNFTAKFQGQTKDLFETLRVECQTIETGIRDAELEVLKKEDEAFALQRNDVELSKLLGIQAAEVKQKKEAFEALLKARSERKKGKSLMTQMFKQIKVRDVTIQQQEEASRVAALYKETLTNKRQAFDALQQHLEKKHEKQRKQVVAAQERKIAYEKNLNDLATRHLRPEIRNAMAKKFGVRMNHQRALDKRVNDQLREVQQLEQQQTKDRFDLDIECFEHIQQLKSDHAKRLIDLNTTQVSEIHVEKEKIAARKEATVITNLQAEHAAEMKKLAQLHRTQLRQFKKQSDVREDRRGRQQQRDSPTDGLVPPNGASTYSRSRAGSVDSLHSDDQSIVSASYSGRQRASSLGGSQSGQQQRFGSALNRQFQSEAHREDDEHDDPDAAAASSQAQEHLSRESLRALQYRHRDDRAQLLANFKEEVSDLEETVAGRKQALEEEQKMEMDRMVRQHQSDVAAMLATQDKEVAMEASIHDAEMKMLLERRILNSVLNTVVDGVINIDPKGTVVRFNAAAENMFGYQAIEVIGKNIKMLMPERFSIDHDSYLHNYMTTGVRKVIGGGRRAYGLRKDGSEFPLHLSVSEVKEDAAHLFTGIVRDLTVEVQLEQETRAKEEAKQKELGELVAKLDKSQKQADNLLKEMLPESIAQQLMNGVRVAPTSFEASTIFFSDIVGFTTISSSGSPLDTVKLLNDLYNCFDSIIARHDAYKVETIGDAYMVVSGVPNPNGDKHAGEIATMALEFLSAVHTKTFHVKGDPNGKIKIRIGLNSGPVVAGVVGMKMPRYCLFGDTVNTASRMESSGVPMKIHISEDTAKALERLGGYHVQKRGDINVKVMFTSIIFLYGAEFVK</sequence>
<evidence type="ECO:0000256" key="16">
    <source>
        <dbReference type="RuleBase" id="RU000405"/>
    </source>
</evidence>
<dbReference type="CDD" id="cd07302">
    <property type="entry name" value="CHD"/>
    <property type="match status" value="1"/>
</dbReference>
<dbReference type="EC" id="4.6.1.2" evidence="3"/>
<keyword evidence="6" id="KW-0812">Transmembrane</keyword>